<feature type="domain" description="Rhodanese" evidence="1">
    <location>
        <begin position="18"/>
        <end position="124"/>
    </location>
</feature>
<reference evidence="3" key="1">
    <citation type="journal article" date="2019" name="Int. J. Syst. Evol. Microbiol.">
        <title>The Global Catalogue of Microorganisms (GCM) 10K type strain sequencing project: providing services to taxonomists for standard genome sequencing and annotation.</title>
        <authorList>
            <consortium name="The Broad Institute Genomics Platform"/>
            <consortium name="The Broad Institute Genome Sequencing Center for Infectious Disease"/>
            <person name="Wu L."/>
            <person name="Ma J."/>
        </authorList>
    </citation>
    <scope>NUCLEOTIDE SEQUENCE [LARGE SCALE GENOMIC DNA]</scope>
    <source>
        <strain evidence="3">JCM 17738</strain>
    </source>
</reference>
<dbReference type="EMBL" id="BAABFX010000037">
    <property type="protein sequence ID" value="GAA4400021.1"/>
    <property type="molecule type" value="Genomic_DNA"/>
</dbReference>
<dbReference type="InterPro" id="IPR001763">
    <property type="entry name" value="Rhodanese-like_dom"/>
</dbReference>
<protein>
    <submittedName>
        <fullName evidence="2">Rhodanese-like domain-containing protein</fullName>
    </submittedName>
</protein>
<dbReference type="Pfam" id="PF00581">
    <property type="entry name" value="Rhodanese"/>
    <property type="match status" value="1"/>
</dbReference>
<evidence type="ECO:0000259" key="1">
    <source>
        <dbReference type="PROSITE" id="PS50206"/>
    </source>
</evidence>
<dbReference type="SMART" id="SM00450">
    <property type="entry name" value="RHOD"/>
    <property type="match status" value="1"/>
</dbReference>
<dbReference type="InterPro" id="IPR036873">
    <property type="entry name" value="Rhodanese-like_dom_sf"/>
</dbReference>
<dbReference type="Proteomes" id="UP001500390">
    <property type="component" value="Unassembled WGS sequence"/>
</dbReference>
<dbReference type="PROSITE" id="PS50206">
    <property type="entry name" value="RHODANESE_3"/>
    <property type="match status" value="1"/>
</dbReference>
<dbReference type="SUPFAM" id="SSF52821">
    <property type="entry name" value="Rhodanese/Cell cycle control phosphatase"/>
    <property type="match status" value="1"/>
</dbReference>
<keyword evidence="3" id="KW-1185">Reference proteome</keyword>
<dbReference type="RefSeq" id="WP_159898780.1">
    <property type="nucleotide sequence ID" value="NZ_BAABFX010000037.1"/>
</dbReference>
<gene>
    <name evidence="2" type="ORF">GCM10023153_27010</name>
</gene>
<evidence type="ECO:0000313" key="3">
    <source>
        <dbReference type="Proteomes" id="UP001500390"/>
    </source>
</evidence>
<evidence type="ECO:0000313" key="2">
    <source>
        <dbReference type="EMBL" id="GAA4400021.1"/>
    </source>
</evidence>
<organism evidence="2 3">
    <name type="scientific">Ornithinibacter aureus</name>
    <dbReference type="NCBI Taxonomy" id="622664"/>
    <lineage>
        <taxon>Bacteria</taxon>
        <taxon>Bacillati</taxon>
        <taxon>Actinomycetota</taxon>
        <taxon>Actinomycetes</taxon>
        <taxon>Micrococcales</taxon>
        <taxon>Intrasporangiaceae</taxon>
        <taxon>Ornithinibacter</taxon>
    </lineage>
</organism>
<dbReference type="Gene3D" id="3.40.250.10">
    <property type="entry name" value="Rhodanese-like domain"/>
    <property type="match status" value="1"/>
</dbReference>
<sequence>MSYAGDVTPEQAHAAVTGPEGAMLVDVRTRAEWSFVGVPALEGATDAVAFVEWSTFPAGTVNERFVDEVVAAGLTPGRPVYLLCRSGVRSKAAADALTAAGLGPAYNILDGFEGGHDADGHRTVAGWKNAGLPWRQG</sequence>
<comment type="caution">
    <text evidence="2">The sequence shown here is derived from an EMBL/GenBank/DDBJ whole genome shotgun (WGS) entry which is preliminary data.</text>
</comment>
<name>A0ABP8K3I1_9MICO</name>
<proteinExistence type="predicted"/>
<accession>A0ABP8K3I1</accession>